<protein>
    <submittedName>
        <fullName evidence="10">MFS transporter, PPP family, 3-phenylpropionic acid transporter</fullName>
    </submittedName>
</protein>
<reference evidence="10 11" key="1">
    <citation type="submission" date="2017-04" db="EMBL/GenBank/DDBJ databases">
        <authorList>
            <person name="Afonso C.L."/>
            <person name="Miller P.J."/>
            <person name="Scott M.A."/>
            <person name="Spackman E."/>
            <person name="Goraichik I."/>
            <person name="Dimitrov K.M."/>
            <person name="Suarez D.L."/>
            <person name="Swayne D.E."/>
        </authorList>
    </citation>
    <scope>NUCLEOTIDE SEQUENCE [LARGE SCALE GENOMIC DNA]</scope>
    <source>
        <strain evidence="10 11">USBA 355</strain>
    </source>
</reference>
<dbReference type="EMBL" id="FWZX01000047">
    <property type="protein sequence ID" value="SMF82675.1"/>
    <property type="molecule type" value="Genomic_DNA"/>
</dbReference>
<dbReference type="InterPro" id="IPR026032">
    <property type="entry name" value="HcaT-like"/>
</dbReference>
<dbReference type="STRING" id="560819.SAMN05428998_14728"/>
<dbReference type="GO" id="GO:0015528">
    <property type="term" value="F:lactose:proton symporter activity"/>
    <property type="evidence" value="ECO:0007669"/>
    <property type="project" value="TreeGrafter"/>
</dbReference>
<gene>
    <name evidence="10" type="ORF">SAMN05428998_14728</name>
</gene>
<evidence type="ECO:0000313" key="10">
    <source>
        <dbReference type="EMBL" id="SMF82675.1"/>
    </source>
</evidence>
<name>A0A1Y6CX15_9PROT</name>
<evidence type="ECO:0000259" key="9">
    <source>
        <dbReference type="Pfam" id="PF12832"/>
    </source>
</evidence>
<feature type="transmembrane region" description="Helical" evidence="8">
    <location>
        <begin position="143"/>
        <end position="161"/>
    </location>
</feature>
<feature type="transmembrane region" description="Helical" evidence="8">
    <location>
        <begin position="12"/>
        <end position="34"/>
    </location>
</feature>
<feature type="transmembrane region" description="Helical" evidence="8">
    <location>
        <begin position="365"/>
        <end position="385"/>
    </location>
</feature>
<dbReference type="Pfam" id="PF12832">
    <property type="entry name" value="MFS_1_like"/>
    <property type="match status" value="1"/>
</dbReference>
<dbReference type="InterPro" id="IPR024989">
    <property type="entry name" value="MFS_assoc_dom"/>
</dbReference>
<evidence type="ECO:0000256" key="4">
    <source>
        <dbReference type="ARBA" id="ARBA00022519"/>
    </source>
</evidence>
<keyword evidence="11" id="KW-1185">Reference proteome</keyword>
<evidence type="ECO:0000256" key="8">
    <source>
        <dbReference type="SAM" id="Phobius"/>
    </source>
</evidence>
<feature type="transmembrane region" description="Helical" evidence="8">
    <location>
        <begin position="167"/>
        <end position="191"/>
    </location>
</feature>
<dbReference type="AlphaFoldDB" id="A0A1Y6CX15"/>
<feature type="transmembrane region" description="Helical" evidence="8">
    <location>
        <begin position="246"/>
        <end position="263"/>
    </location>
</feature>
<dbReference type="PIRSF" id="PIRSF004925">
    <property type="entry name" value="HcaT"/>
    <property type="match status" value="1"/>
</dbReference>
<organism evidence="10 11">
    <name type="scientific">Tistlia consotensis USBA 355</name>
    <dbReference type="NCBI Taxonomy" id="560819"/>
    <lineage>
        <taxon>Bacteria</taxon>
        <taxon>Pseudomonadati</taxon>
        <taxon>Pseudomonadota</taxon>
        <taxon>Alphaproteobacteria</taxon>
        <taxon>Rhodospirillales</taxon>
        <taxon>Rhodovibrionaceae</taxon>
        <taxon>Tistlia</taxon>
    </lineage>
</organism>
<accession>A0A1Y6CX15</accession>
<dbReference type="GO" id="GO:0030395">
    <property type="term" value="F:lactose binding"/>
    <property type="evidence" value="ECO:0007669"/>
    <property type="project" value="TreeGrafter"/>
</dbReference>
<dbReference type="InterPro" id="IPR036259">
    <property type="entry name" value="MFS_trans_sf"/>
</dbReference>
<keyword evidence="5 8" id="KW-0812">Transmembrane</keyword>
<evidence type="ECO:0000313" key="11">
    <source>
        <dbReference type="Proteomes" id="UP000192917"/>
    </source>
</evidence>
<proteinExistence type="predicted"/>
<keyword evidence="4" id="KW-0997">Cell inner membrane</keyword>
<evidence type="ECO:0000256" key="1">
    <source>
        <dbReference type="ARBA" id="ARBA00004429"/>
    </source>
</evidence>
<keyword evidence="2" id="KW-0813">Transport</keyword>
<keyword evidence="7 8" id="KW-0472">Membrane</keyword>
<evidence type="ECO:0000256" key="6">
    <source>
        <dbReference type="ARBA" id="ARBA00022989"/>
    </source>
</evidence>
<dbReference type="PANTHER" id="PTHR23522:SF10">
    <property type="entry name" value="3-PHENYLPROPIONIC ACID TRANSPORTER-RELATED"/>
    <property type="match status" value="1"/>
</dbReference>
<feature type="transmembrane region" description="Helical" evidence="8">
    <location>
        <begin position="212"/>
        <end position="231"/>
    </location>
</feature>
<feature type="domain" description="Major facilitator superfamily associated" evidence="9">
    <location>
        <begin position="17"/>
        <end position="364"/>
    </location>
</feature>
<evidence type="ECO:0000256" key="3">
    <source>
        <dbReference type="ARBA" id="ARBA00022475"/>
    </source>
</evidence>
<feature type="transmembrane region" description="Helical" evidence="8">
    <location>
        <begin position="77"/>
        <end position="104"/>
    </location>
</feature>
<comment type="subcellular location">
    <subcellularLocation>
        <location evidence="1">Cell inner membrane</location>
        <topology evidence="1">Multi-pass membrane protein</topology>
    </subcellularLocation>
</comment>
<evidence type="ECO:0000256" key="7">
    <source>
        <dbReference type="ARBA" id="ARBA00023136"/>
    </source>
</evidence>
<dbReference type="NCBIfam" id="NF037955">
    <property type="entry name" value="mfs"/>
    <property type="match status" value="1"/>
</dbReference>
<dbReference type="GO" id="GO:0005886">
    <property type="term" value="C:plasma membrane"/>
    <property type="evidence" value="ECO:0007669"/>
    <property type="project" value="UniProtKB-SubCell"/>
</dbReference>
<sequence>MLRLPPSARAALPYALAYAGLFGAIGLYLPYFPVFLKGRGFSAEEIALVVALPAWLRLATTPALAGLADSSGRPRRVMVILALGALACFLGLSLVHSLLLVALLQGLGALLHQPQMPINESLTIQASKRPAGEGGFDYGRARLWGSVAFVLANLGGGWLLTGRPAELVLWAFIAVLAATALVLLALPAGPGPAARPARRWRLPWALLAERRFLLFCATGALLQGTHGFYYAFGSLNWLSAGLSESWVGWLWATGVIAEVLLFWQGGRLVRRFGAYRMMALGIAAGLVRWPLMAVVADPWLLLPVNALHALTFAASHLGAMRHIAETVAPERAATSQALYATITGSLGIGSVMFASGWLYQGFGGHGYLAMALLSAVAALPLALLARSRSA</sequence>
<dbReference type="Proteomes" id="UP000192917">
    <property type="component" value="Unassembled WGS sequence"/>
</dbReference>
<dbReference type="SUPFAM" id="SSF103473">
    <property type="entry name" value="MFS general substrate transporter"/>
    <property type="match status" value="1"/>
</dbReference>
<keyword evidence="6 8" id="KW-1133">Transmembrane helix</keyword>
<evidence type="ECO:0000256" key="2">
    <source>
        <dbReference type="ARBA" id="ARBA00022448"/>
    </source>
</evidence>
<dbReference type="Gene3D" id="1.20.1250.20">
    <property type="entry name" value="MFS general substrate transporter like domains"/>
    <property type="match status" value="2"/>
</dbReference>
<feature type="transmembrane region" description="Helical" evidence="8">
    <location>
        <begin position="337"/>
        <end position="359"/>
    </location>
</feature>
<dbReference type="PANTHER" id="PTHR23522">
    <property type="entry name" value="BLL5896 PROTEIN"/>
    <property type="match status" value="1"/>
</dbReference>
<keyword evidence="3" id="KW-1003">Cell membrane</keyword>
<feature type="transmembrane region" description="Helical" evidence="8">
    <location>
        <begin position="46"/>
        <end position="65"/>
    </location>
</feature>
<dbReference type="RefSeq" id="WP_085126968.1">
    <property type="nucleotide sequence ID" value="NZ_FWZX01000047.1"/>
</dbReference>
<evidence type="ECO:0000256" key="5">
    <source>
        <dbReference type="ARBA" id="ARBA00022692"/>
    </source>
</evidence>